<evidence type="ECO:0000313" key="1">
    <source>
        <dbReference type="EMBL" id="MDQ2092796.1"/>
    </source>
</evidence>
<evidence type="ECO:0000313" key="2">
    <source>
        <dbReference type="Proteomes" id="UP001227162"/>
    </source>
</evidence>
<reference evidence="1" key="1">
    <citation type="submission" date="2022-07" db="EMBL/GenBank/DDBJ databases">
        <authorList>
            <person name="Otstavnykh N."/>
            <person name="Isaeva M."/>
            <person name="Bystritskaya E."/>
        </authorList>
    </citation>
    <scope>NUCLEOTIDE SEQUENCE</scope>
    <source>
        <strain evidence="1">10Alg 79</strain>
    </source>
</reference>
<dbReference type="EMBL" id="JANFFA010000001">
    <property type="protein sequence ID" value="MDQ2092796.1"/>
    <property type="molecule type" value="Genomic_DNA"/>
</dbReference>
<dbReference type="AlphaFoldDB" id="A0AAJ1X3S2"/>
<keyword evidence="2" id="KW-1185">Reference proteome</keyword>
<gene>
    <name evidence="1" type="ORF">NOI20_01590</name>
</gene>
<dbReference type="Pfam" id="PF10670">
    <property type="entry name" value="DUF4198"/>
    <property type="match status" value="1"/>
</dbReference>
<dbReference type="RefSeq" id="WP_317624415.1">
    <property type="nucleotide sequence ID" value="NZ_JANFFA010000001.1"/>
</dbReference>
<comment type="caution">
    <text evidence="1">The sequence shown here is derived from an EMBL/GenBank/DDBJ whole genome shotgun (WGS) entry which is preliminary data.</text>
</comment>
<dbReference type="InterPro" id="IPR019613">
    <property type="entry name" value="DUF4198"/>
</dbReference>
<organism evidence="1 2">
    <name type="scientific">Rhodalgimonas zhirmunskyi</name>
    <dbReference type="NCBI Taxonomy" id="2964767"/>
    <lineage>
        <taxon>Bacteria</taxon>
        <taxon>Pseudomonadati</taxon>
        <taxon>Pseudomonadota</taxon>
        <taxon>Alphaproteobacteria</taxon>
        <taxon>Rhodobacterales</taxon>
        <taxon>Roseobacteraceae</taxon>
        <taxon>Rhodalgimonas</taxon>
    </lineage>
</organism>
<reference evidence="1" key="2">
    <citation type="submission" date="2023-04" db="EMBL/GenBank/DDBJ databases">
        <title>'Rhodoalgimonas zhirmunskyi' gen. nov., isolated from a red alga.</title>
        <authorList>
            <person name="Nedashkovskaya O.I."/>
            <person name="Otstavnykh N.Y."/>
            <person name="Bystritskaya E.P."/>
            <person name="Balabanova L.A."/>
            <person name="Isaeva M.P."/>
        </authorList>
    </citation>
    <scope>NUCLEOTIDE SEQUENCE</scope>
    <source>
        <strain evidence="1">10Alg 79</strain>
    </source>
</reference>
<protein>
    <submittedName>
        <fullName evidence="1">DUF4198 domain-containing protein</fullName>
    </submittedName>
</protein>
<accession>A0AAJ1X3S2</accession>
<proteinExistence type="predicted"/>
<dbReference type="Proteomes" id="UP001227162">
    <property type="component" value="Unassembled WGS sequence"/>
</dbReference>
<name>A0AAJ1X3S2_9RHOB</name>
<sequence>MKNTVLSAKASPFPCLLFTAVTLLVASVLARPVMAHEFWIDPLAYQVDPGVPATANLRNGEMFHGVNIARFSDRFERLEWARGDETHMIPGRDGDRPAFVLADPGPGLTTLLYVSSGDKLIYDSWEIFERFTRDKGFPGAVARHDARGLPRENVSEEYYRFCKALVAVGDGRGADRFRGMRAEIVALGNPYSDDPAQGLKVRILQDGVPRAGAFLDVFRRDPAVGVDKTHMQADAHGEVSVPLVPGSDYMLSAVMLREGAAPTDPGAPMWESDWASLTFAVPEKPLE</sequence>